<proteinExistence type="predicted"/>
<keyword evidence="3" id="KW-1185">Reference proteome</keyword>
<feature type="region of interest" description="Disordered" evidence="1">
    <location>
        <begin position="52"/>
        <end position="76"/>
    </location>
</feature>
<organism evidence="2 3">
    <name type="scientific">Pseudoalteromonas viridis</name>
    <dbReference type="NCBI Taxonomy" id="339617"/>
    <lineage>
        <taxon>Bacteria</taxon>
        <taxon>Pseudomonadati</taxon>
        <taxon>Pseudomonadota</taxon>
        <taxon>Gammaproteobacteria</taxon>
        <taxon>Alteromonadales</taxon>
        <taxon>Pseudoalteromonadaceae</taxon>
        <taxon>Pseudoalteromonas</taxon>
    </lineage>
</organism>
<accession>A0ABX7V684</accession>
<reference evidence="2 3" key="1">
    <citation type="submission" date="2021-03" db="EMBL/GenBank/DDBJ databases">
        <title>Complete Genome of Pseudoalteromonas viridis Strain BBR56, a new biocontrol bacterial candidate.</title>
        <authorList>
            <person name="Handayani D.P."/>
            <person name="Isnansetyo A."/>
            <person name="Istiqomah I."/>
            <person name="Jumina J."/>
        </authorList>
    </citation>
    <scope>NUCLEOTIDE SEQUENCE [LARGE SCALE GENOMIC DNA]</scope>
    <source>
        <strain evidence="2 3">BBR56</strain>
    </source>
</reference>
<evidence type="ECO:0000313" key="2">
    <source>
        <dbReference type="EMBL" id="QTL36389.1"/>
    </source>
</evidence>
<sequence>MPDIYSNKIISLNVFNHTVWRERTICPELELAFWLLSEPCAEQYSAGLQFTTETKKGKSQTSPLLGTDPLTDPKFF</sequence>
<evidence type="ECO:0000313" key="3">
    <source>
        <dbReference type="Proteomes" id="UP000665025"/>
    </source>
</evidence>
<dbReference type="RefSeq" id="WP_209052955.1">
    <property type="nucleotide sequence ID" value="NZ_CP072425.1"/>
</dbReference>
<gene>
    <name evidence="2" type="ORF">J5X90_04900</name>
</gene>
<name>A0ABX7V684_9GAMM</name>
<dbReference type="Proteomes" id="UP000665025">
    <property type="component" value="Chromosome 1"/>
</dbReference>
<evidence type="ECO:0000256" key="1">
    <source>
        <dbReference type="SAM" id="MobiDB-lite"/>
    </source>
</evidence>
<protein>
    <submittedName>
        <fullName evidence="2">Uncharacterized protein</fullName>
    </submittedName>
</protein>
<dbReference type="EMBL" id="CP072425">
    <property type="protein sequence ID" value="QTL36389.1"/>
    <property type="molecule type" value="Genomic_DNA"/>
</dbReference>